<evidence type="ECO:0000259" key="4">
    <source>
        <dbReference type="Pfam" id="PF06094"/>
    </source>
</evidence>
<accession>A0A0D1XWW4</accession>
<comment type="similarity">
    <text evidence="1">Belongs to the gamma-glutamylcyclotransferase family.</text>
</comment>
<dbReference type="InterPro" id="IPR013024">
    <property type="entry name" value="GGCT-like"/>
</dbReference>
<dbReference type="AlphaFoldDB" id="A0A0D1XWW4"/>
<sequence>MDANLLYAYQTQNTSDRPKMGMETPFGPHTAFFYGTLMAPKVLSRVCFGPNVPLNTTKHGKLNIRPALLQNFRRHRVLNVDYPAILPCEGSTVRGTLVSGLTDGDLWRLDIFEGDEYERRKVLVREINYEGDLKVEPSEDQLGVTVEAETYVWIGPKSDLDDHEWDFQEFVRDKMWAWVGSSGEERSDYKDVDDAVRAIENDQNDPTRGRGLDGKIGKALEIGGDKEADVTKTAV</sequence>
<dbReference type="EMBL" id="KN847533">
    <property type="protein sequence ID" value="KIW07296.1"/>
    <property type="molecule type" value="Genomic_DNA"/>
</dbReference>
<keyword evidence="6" id="KW-1185">Reference proteome</keyword>
<dbReference type="Proteomes" id="UP000053259">
    <property type="component" value="Unassembled WGS sequence"/>
</dbReference>
<dbReference type="CDD" id="cd06661">
    <property type="entry name" value="GGCT_like"/>
    <property type="match status" value="1"/>
</dbReference>
<dbReference type="VEuPathDB" id="FungiDB:PV09_02146"/>
<dbReference type="GeneID" id="27310119"/>
<dbReference type="SUPFAM" id="SSF110857">
    <property type="entry name" value="Gamma-glutamyl cyclotransferase-like"/>
    <property type="match status" value="1"/>
</dbReference>
<dbReference type="PANTHER" id="PTHR31544">
    <property type="entry name" value="AIG2-LIKE PROTEIN D"/>
    <property type="match status" value="1"/>
</dbReference>
<feature type="domain" description="Gamma-glutamylcyclotransferase AIG2-like" evidence="4">
    <location>
        <begin position="32"/>
        <end position="165"/>
    </location>
</feature>
<proteinExistence type="inferred from homology"/>
<evidence type="ECO:0000256" key="3">
    <source>
        <dbReference type="ARBA" id="ARBA00030602"/>
    </source>
</evidence>
<evidence type="ECO:0000313" key="6">
    <source>
        <dbReference type="Proteomes" id="UP000053259"/>
    </source>
</evidence>
<dbReference type="RefSeq" id="XP_016217165.1">
    <property type="nucleotide sequence ID" value="XM_016355149.1"/>
</dbReference>
<protein>
    <recommendedName>
        <fullName evidence="3">Putative gamma-glutamylcyclotransferase</fullName>
    </recommendedName>
</protein>
<dbReference type="Pfam" id="PF06094">
    <property type="entry name" value="GGACT"/>
    <property type="match status" value="1"/>
</dbReference>
<name>A0A0D1XWW4_9PEZI</name>
<evidence type="ECO:0000256" key="2">
    <source>
        <dbReference type="ARBA" id="ARBA00022679"/>
    </source>
</evidence>
<dbReference type="InterPro" id="IPR036568">
    <property type="entry name" value="GGCT-like_sf"/>
</dbReference>
<dbReference type="HOGENOM" id="CLU_093936_1_2_1"/>
<keyword evidence="2" id="KW-0808">Transferase</keyword>
<gene>
    <name evidence="5" type="ORF">PV09_02146</name>
</gene>
<dbReference type="GO" id="GO:0016740">
    <property type="term" value="F:transferase activity"/>
    <property type="evidence" value="ECO:0007669"/>
    <property type="project" value="UniProtKB-KW"/>
</dbReference>
<dbReference type="InterPro" id="IPR045038">
    <property type="entry name" value="AIG2-like"/>
</dbReference>
<dbReference type="PANTHER" id="PTHR31544:SF2">
    <property type="entry name" value="AIG2-LIKE PROTEIN D"/>
    <property type="match status" value="1"/>
</dbReference>
<dbReference type="InterPro" id="IPR009288">
    <property type="entry name" value="AIG2-like_dom"/>
</dbReference>
<dbReference type="Gene3D" id="3.10.490.10">
    <property type="entry name" value="Gamma-glutamyl cyclotransferase-like"/>
    <property type="match status" value="1"/>
</dbReference>
<dbReference type="InParanoid" id="A0A0D1XWW4"/>
<dbReference type="OrthoDB" id="1044435at2759"/>
<organism evidence="5 6">
    <name type="scientific">Verruconis gallopava</name>
    <dbReference type="NCBI Taxonomy" id="253628"/>
    <lineage>
        <taxon>Eukaryota</taxon>
        <taxon>Fungi</taxon>
        <taxon>Dikarya</taxon>
        <taxon>Ascomycota</taxon>
        <taxon>Pezizomycotina</taxon>
        <taxon>Dothideomycetes</taxon>
        <taxon>Pleosporomycetidae</taxon>
        <taxon>Venturiales</taxon>
        <taxon>Sympoventuriaceae</taxon>
        <taxon>Verruconis</taxon>
    </lineage>
</organism>
<reference evidence="5 6" key="1">
    <citation type="submission" date="2015-01" db="EMBL/GenBank/DDBJ databases">
        <title>The Genome Sequence of Ochroconis gallopava CBS43764.</title>
        <authorList>
            <consortium name="The Broad Institute Genomics Platform"/>
            <person name="Cuomo C."/>
            <person name="de Hoog S."/>
            <person name="Gorbushina A."/>
            <person name="Stielow B."/>
            <person name="Teixiera M."/>
            <person name="Abouelleil A."/>
            <person name="Chapman S.B."/>
            <person name="Priest M."/>
            <person name="Young S.K."/>
            <person name="Wortman J."/>
            <person name="Nusbaum C."/>
            <person name="Birren B."/>
        </authorList>
    </citation>
    <scope>NUCLEOTIDE SEQUENCE [LARGE SCALE GENOMIC DNA]</scope>
    <source>
        <strain evidence="5 6">CBS 43764</strain>
    </source>
</reference>
<evidence type="ECO:0000256" key="1">
    <source>
        <dbReference type="ARBA" id="ARBA00008861"/>
    </source>
</evidence>
<evidence type="ECO:0000313" key="5">
    <source>
        <dbReference type="EMBL" id="KIW07296.1"/>
    </source>
</evidence>